<dbReference type="RefSeq" id="XP_009059262.1">
    <property type="nucleotide sequence ID" value="XM_009061014.1"/>
</dbReference>
<dbReference type="CTD" id="20232319"/>
<proteinExistence type="inferred from homology"/>
<evidence type="ECO:0000256" key="1">
    <source>
        <dbReference type="ARBA" id="ARBA00008861"/>
    </source>
</evidence>
<dbReference type="Pfam" id="PF06094">
    <property type="entry name" value="GGACT"/>
    <property type="match status" value="1"/>
</dbReference>
<sequence length="168" mass="19230">MATATVNSNLVFVYGTLKRGQPNYPQLNPENGVSTFKGSAKTINKYPLVIGSKYNIPFLLLKPDSGHNVEGEVYEVDKKMLDHCDDFEGHPNFYQRLETPVQLIKNENDELLTKPNTFNCWCYFLKTFKPVLLDLPYLESYCSSKGQPYVERYARDQQAGYLVQNDVS</sequence>
<comment type="similarity">
    <text evidence="1 3">Belongs to the gamma-glutamylcyclotransferase family.</text>
</comment>
<gene>
    <name evidence="5" type="ORF">LOTGIDRAFT_124020</name>
</gene>
<dbReference type="EMBL" id="KB202481">
    <property type="protein sequence ID" value="ESO90192.1"/>
    <property type="molecule type" value="Genomic_DNA"/>
</dbReference>
<evidence type="ECO:0000256" key="2">
    <source>
        <dbReference type="PIRSR" id="PIRSR639126-1"/>
    </source>
</evidence>
<reference evidence="5 6" key="1">
    <citation type="journal article" date="2013" name="Nature">
        <title>Insights into bilaterian evolution from three spiralian genomes.</title>
        <authorList>
            <person name="Simakov O."/>
            <person name="Marletaz F."/>
            <person name="Cho S.J."/>
            <person name="Edsinger-Gonzales E."/>
            <person name="Havlak P."/>
            <person name="Hellsten U."/>
            <person name="Kuo D.H."/>
            <person name="Larsson T."/>
            <person name="Lv J."/>
            <person name="Arendt D."/>
            <person name="Savage R."/>
            <person name="Osoegawa K."/>
            <person name="de Jong P."/>
            <person name="Grimwood J."/>
            <person name="Chapman J.A."/>
            <person name="Shapiro H."/>
            <person name="Aerts A."/>
            <person name="Otillar R.P."/>
            <person name="Terry A.Y."/>
            <person name="Boore J.L."/>
            <person name="Grigoriev I.V."/>
            <person name="Lindberg D.R."/>
            <person name="Seaver E.C."/>
            <person name="Weisblat D.A."/>
            <person name="Putnam N.H."/>
            <person name="Rokhsar D.S."/>
        </authorList>
    </citation>
    <scope>NUCLEOTIDE SEQUENCE [LARGE SCALE GENOMIC DNA]</scope>
</reference>
<name>V4A0J5_LOTGI</name>
<feature type="domain" description="Gamma-glutamylcyclotransferase AIG2-like" evidence="4">
    <location>
        <begin position="11"/>
        <end position="127"/>
    </location>
</feature>
<feature type="active site" description="Proton acceptor" evidence="2">
    <location>
        <position position="88"/>
    </location>
</feature>
<dbReference type="GO" id="GO:0061929">
    <property type="term" value="F:gamma-glutamylaminecyclotransferase activity"/>
    <property type="evidence" value="ECO:0007669"/>
    <property type="project" value="InterPro"/>
</dbReference>
<dbReference type="Gene3D" id="3.10.490.10">
    <property type="entry name" value="Gamma-glutamyl cyclotransferase-like"/>
    <property type="match status" value="1"/>
</dbReference>
<dbReference type="PANTHER" id="PTHR12510:SF4">
    <property type="entry name" value="GAMMA-GLUTAMYLAMINECYCLOTRANSFERASE"/>
    <property type="match status" value="1"/>
</dbReference>
<dbReference type="InterPro" id="IPR013024">
    <property type="entry name" value="GGCT-like"/>
</dbReference>
<dbReference type="PANTHER" id="PTHR12510">
    <property type="entry name" value="TROPONIN C-AKIN-1 PROTEIN"/>
    <property type="match status" value="1"/>
</dbReference>
<dbReference type="Proteomes" id="UP000030746">
    <property type="component" value="Unassembled WGS sequence"/>
</dbReference>
<dbReference type="STRING" id="225164.V4A0J5"/>
<evidence type="ECO:0000259" key="4">
    <source>
        <dbReference type="Pfam" id="PF06094"/>
    </source>
</evidence>
<dbReference type="OrthoDB" id="113620at2759"/>
<dbReference type="GeneID" id="20232319"/>
<dbReference type="AlphaFoldDB" id="V4A0J5"/>
<organism evidence="5 6">
    <name type="scientific">Lottia gigantea</name>
    <name type="common">Giant owl limpet</name>
    <dbReference type="NCBI Taxonomy" id="225164"/>
    <lineage>
        <taxon>Eukaryota</taxon>
        <taxon>Metazoa</taxon>
        <taxon>Spiralia</taxon>
        <taxon>Lophotrochozoa</taxon>
        <taxon>Mollusca</taxon>
        <taxon>Gastropoda</taxon>
        <taxon>Patellogastropoda</taxon>
        <taxon>Lottioidea</taxon>
        <taxon>Lottiidae</taxon>
        <taxon>Lottia</taxon>
    </lineage>
</organism>
<dbReference type="GO" id="GO:0005829">
    <property type="term" value="C:cytosol"/>
    <property type="evidence" value="ECO:0007669"/>
    <property type="project" value="TreeGrafter"/>
</dbReference>
<protein>
    <recommendedName>
        <fullName evidence="3">Gamma-glutamylcyclotransferase family protein</fullName>
    </recommendedName>
</protein>
<evidence type="ECO:0000313" key="6">
    <source>
        <dbReference type="Proteomes" id="UP000030746"/>
    </source>
</evidence>
<evidence type="ECO:0000256" key="3">
    <source>
        <dbReference type="RuleBase" id="RU367036"/>
    </source>
</evidence>
<evidence type="ECO:0000313" key="5">
    <source>
        <dbReference type="EMBL" id="ESO90192.1"/>
    </source>
</evidence>
<dbReference type="HOGENOM" id="CLU_083466_1_0_1"/>
<dbReference type="InterPro" id="IPR036568">
    <property type="entry name" value="GGCT-like_sf"/>
</dbReference>
<dbReference type="InterPro" id="IPR039126">
    <property type="entry name" value="GGACT"/>
</dbReference>
<keyword evidence="6" id="KW-1185">Reference proteome</keyword>
<dbReference type="InterPro" id="IPR009288">
    <property type="entry name" value="AIG2-like_dom"/>
</dbReference>
<dbReference type="OMA" id="NEKLECW"/>
<dbReference type="KEGG" id="lgi:LOTGIDRAFT_124020"/>
<accession>V4A0J5</accession>
<dbReference type="CDD" id="cd06661">
    <property type="entry name" value="GGCT_like"/>
    <property type="match status" value="1"/>
</dbReference>
<dbReference type="SUPFAM" id="SSF110857">
    <property type="entry name" value="Gamma-glutamyl cyclotransferase-like"/>
    <property type="match status" value="1"/>
</dbReference>